<reference evidence="2" key="1">
    <citation type="submission" date="2017-09" db="EMBL/GenBank/DDBJ databases">
        <title>Depth-based differentiation of microbial function through sediment-hosted aquifers and enrichment of novel symbionts in the deep terrestrial subsurface.</title>
        <authorList>
            <person name="Probst A.J."/>
            <person name="Ladd B."/>
            <person name="Jarett J.K."/>
            <person name="Geller-Mcgrath D.E."/>
            <person name="Sieber C.M.K."/>
            <person name="Emerson J.B."/>
            <person name="Anantharaman K."/>
            <person name="Thomas B.C."/>
            <person name="Malmstrom R."/>
            <person name="Stieglmeier M."/>
            <person name="Klingl A."/>
            <person name="Woyke T."/>
            <person name="Ryan C.M."/>
            <person name="Banfield J.F."/>
        </authorList>
    </citation>
    <scope>NUCLEOTIDE SEQUENCE [LARGE SCALE GENOMIC DNA]</scope>
</reference>
<dbReference type="Proteomes" id="UP000229371">
    <property type="component" value="Unassembled WGS sequence"/>
</dbReference>
<accession>A0A2M7RPJ3</accession>
<sequence>MFNLVAEIILMASIAGMAALVVRKIPVLKNLPINSVVFEKEKTEKFLIFKEFKEKILKGAKEKVKKFYSFFLNNFFIKLKKEKEQDPKEKTKLSGNYWQRIKRGLKIQK</sequence>
<comment type="caution">
    <text evidence="1">The sequence shown here is derived from an EMBL/GenBank/DDBJ whole genome shotgun (WGS) entry which is preliminary data.</text>
</comment>
<evidence type="ECO:0000313" key="2">
    <source>
        <dbReference type="Proteomes" id="UP000229371"/>
    </source>
</evidence>
<evidence type="ECO:0000313" key="1">
    <source>
        <dbReference type="EMBL" id="PIZ01252.1"/>
    </source>
</evidence>
<protein>
    <submittedName>
        <fullName evidence="1">Uncharacterized protein</fullName>
    </submittedName>
</protein>
<name>A0A2M7RPJ3_9BACT</name>
<gene>
    <name evidence="1" type="ORF">COY61_00150</name>
</gene>
<organism evidence="1 2">
    <name type="scientific">bacterium (Candidatus Gribaldobacteria) CG_4_10_14_0_8_um_filter_33_9</name>
    <dbReference type="NCBI Taxonomy" id="2014266"/>
    <lineage>
        <taxon>Bacteria</taxon>
        <taxon>Candidatus Gribaldobacteria</taxon>
    </lineage>
</organism>
<dbReference type="EMBL" id="PFMI01000004">
    <property type="protein sequence ID" value="PIZ01252.1"/>
    <property type="molecule type" value="Genomic_DNA"/>
</dbReference>
<dbReference type="AlphaFoldDB" id="A0A2M7RPJ3"/>
<proteinExistence type="predicted"/>